<comment type="caution">
    <text evidence="1">The sequence shown here is derived from an EMBL/GenBank/DDBJ whole genome shotgun (WGS) entry which is preliminary data.</text>
</comment>
<organism evidence="1 2">
    <name type="scientific">Streptomyces chryseus</name>
    <dbReference type="NCBI Taxonomy" id="68186"/>
    <lineage>
        <taxon>Bacteria</taxon>
        <taxon>Bacillati</taxon>
        <taxon>Actinomycetota</taxon>
        <taxon>Actinomycetes</taxon>
        <taxon>Kitasatosporales</taxon>
        <taxon>Streptomycetaceae</taxon>
        <taxon>Streptomyces</taxon>
    </lineage>
</organism>
<protein>
    <submittedName>
        <fullName evidence="1">Uncharacterized protein</fullName>
    </submittedName>
</protein>
<reference evidence="2" key="1">
    <citation type="journal article" date="2019" name="Int. J. Syst. Evol. Microbiol.">
        <title>The Global Catalogue of Microorganisms (GCM) 10K type strain sequencing project: providing services to taxonomists for standard genome sequencing and annotation.</title>
        <authorList>
            <consortium name="The Broad Institute Genomics Platform"/>
            <consortium name="The Broad Institute Genome Sequencing Center for Infectious Disease"/>
            <person name="Wu L."/>
            <person name="Ma J."/>
        </authorList>
    </citation>
    <scope>NUCLEOTIDE SEQUENCE [LARGE SCALE GENOMIC DNA]</scope>
    <source>
        <strain evidence="2">JCM 4737</strain>
    </source>
</reference>
<dbReference type="EMBL" id="BMVO01000040">
    <property type="protein sequence ID" value="GHB31367.1"/>
    <property type="molecule type" value="Genomic_DNA"/>
</dbReference>
<keyword evidence="2" id="KW-1185">Reference proteome</keyword>
<name>A0ABQ3EBR3_9ACTN</name>
<dbReference type="Proteomes" id="UP000599437">
    <property type="component" value="Unassembled WGS sequence"/>
</dbReference>
<proteinExistence type="predicted"/>
<sequence>MFPVTGADDLVTNAAAMRPTTLPTTTGSIAPSRNLSHILAEGADRSGLYPKTAVR</sequence>
<accession>A0ABQ3EBR3</accession>
<gene>
    <name evidence="1" type="ORF">GCM10010346_63450</name>
</gene>
<evidence type="ECO:0000313" key="1">
    <source>
        <dbReference type="EMBL" id="GHB31367.1"/>
    </source>
</evidence>
<evidence type="ECO:0000313" key="2">
    <source>
        <dbReference type="Proteomes" id="UP000599437"/>
    </source>
</evidence>